<evidence type="ECO:0000313" key="1">
    <source>
        <dbReference type="EMBL" id="PPD57717.1"/>
    </source>
</evidence>
<dbReference type="PANTHER" id="PTHR36439">
    <property type="entry name" value="BLL4334 PROTEIN"/>
    <property type="match status" value="1"/>
</dbReference>
<protein>
    <submittedName>
        <fullName evidence="1">DUF1697 domain-containing protein</fullName>
    </submittedName>
</protein>
<dbReference type="SUPFAM" id="SSF160379">
    <property type="entry name" value="SP0830-like"/>
    <property type="match status" value="1"/>
</dbReference>
<gene>
    <name evidence="1" type="ORF">JP09_008225</name>
</gene>
<organism evidence="1 2">
    <name type="scientific">Dehalogenimonas etheniformans</name>
    <dbReference type="NCBI Taxonomy" id="1536648"/>
    <lineage>
        <taxon>Bacteria</taxon>
        <taxon>Bacillati</taxon>
        <taxon>Chloroflexota</taxon>
        <taxon>Dehalococcoidia</taxon>
        <taxon>Dehalococcoidales</taxon>
        <taxon>Dehalococcoidaceae</taxon>
        <taxon>Dehalogenimonas</taxon>
    </lineage>
</organism>
<dbReference type="PANTHER" id="PTHR36439:SF1">
    <property type="entry name" value="DUF1697 DOMAIN-CONTAINING PROTEIN"/>
    <property type="match status" value="1"/>
</dbReference>
<sequence>MLSMNRYVAFLRGINSGSNPTLKMETLRKIFEDAGFQSVKTVLASGNVIFDAPGEDNFENALEKELEAKLGYRMAVIVLSLAEIKRLIESAPFAGIDVTPTTRLYITFTKSKKAPGLILPFSNADKGFTILDFDRGVIRSIVDLKKGITPDLMSALDKHFGKSNTARNWNTIEKIFSIIKQNGS</sequence>
<comment type="caution">
    <text evidence="1">The sequence shown here is derived from an EMBL/GenBank/DDBJ whole genome shotgun (WGS) entry which is preliminary data.</text>
</comment>
<proteinExistence type="predicted"/>
<dbReference type="Proteomes" id="UP000235653">
    <property type="component" value="Unassembled WGS sequence"/>
</dbReference>
<dbReference type="Gene3D" id="3.30.70.1280">
    <property type="entry name" value="SP0830-like domains"/>
    <property type="match status" value="1"/>
</dbReference>
<keyword evidence="2" id="KW-1185">Reference proteome</keyword>
<dbReference type="AlphaFoldDB" id="A0A2P5P605"/>
<reference evidence="1 2" key="1">
    <citation type="journal article" date="2017" name="ISME J.">
        <title>Grape pomace compost harbors organohalide-respiring Dehalogenimonas species with novel reductive dehalogenase genes.</title>
        <authorList>
            <person name="Yang Y."/>
            <person name="Higgins S.A."/>
            <person name="Yan J."/>
            <person name="Simsir B."/>
            <person name="Chourey K."/>
            <person name="Iyer R."/>
            <person name="Hettich R.L."/>
            <person name="Baldwin B."/>
            <person name="Ogles D.M."/>
            <person name="Loffler F.E."/>
        </authorList>
    </citation>
    <scope>NUCLEOTIDE SEQUENCE [LARGE SCALE GENOMIC DNA]</scope>
    <source>
        <strain evidence="1 2">GP</strain>
    </source>
</reference>
<dbReference type="PIRSF" id="PIRSF008502">
    <property type="entry name" value="UCP008502"/>
    <property type="match status" value="1"/>
</dbReference>
<dbReference type="OrthoDB" id="9806494at2"/>
<dbReference type="EMBL" id="JQAN02000011">
    <property type="protein sequence ID" value="PPD57717.1"/>
    <property type="molecule type" value="Genomic_DNA"/>
</dbReference>
<evidence type="ECO:0000313" key="2">
    <source>
        <dbReference type="Proteomes" id="UP000235653"/>
    </source>
</evidence>
<name>A0A2P5P605_9CHLR</name>
<accession>A0A2P5P605</accession>
<dbReference type="Pfam" id="PF08002">
    <property type="entry name" value="DUF1697"/>
    <property type="match status" value="1"/>
</dbReference>
<dbReference type="InterPro" id="IPR012545">
    <property type="entry name" value="DUF1697"/>
</dbReference>